<dbReference type="GO" id="GO:0006351">
    <property type="term" value="P:DNA-templated transcription"/>
    <property type="evidence" value="ECO:0007669"/>
    <property type="project" value="InterPro"/>
</dbReference>
<dbReference type="Pfam" id="PF00680">
    <property type="entry name" value="RdRP_1"/>
    <property type="match status" value="1"/>
</dbReference>
<keyword evidence="5" id="KW-0693">Viral RNA replication</keyword>
<proteinExistence type="predicted"/>
<dbReference type="InterPro" id="IPR001205">
    <property type="entry name" value="RNA-dir_pol_C"/>
</dbReference>
<evidence type="ECO:0000256" key="5">
    <source>
        <dbReference type="ARBA" id="ARBA00022953"/>
    </source>
</evidence>
<dbReference type="InterPro" id="IPR043502">
    <property type="entry name" value="DNA/RNA_pol_sf"/>
</dbReference>
<keyword evidence="4" id="KW-0547">Nucleotide-binding</keyword>
<organism evidence="7">
    <name type="scientific">Plasmopara viticola lesion associated Partitivirus 1</name>
    <dbReference type="NCBI Taxonomy" id="2691998"/>
    <lineage>
        <taxon>Viruses</taxon>
        <taxon>Riboviria</taxon>
        <taxon>Orthornavirae</taxon>
        <taxon>Pisuviricota</taxon>
        <taxon>Duplopiviricetes</taxon>
        <taxon>Durnavirales</taxon>
        <taxon>Partitiviridae</taxon>
    </lineage>
</organism>
<dbReference type="InterPro" id="IPR007094">
    <property type="entry name" value="RNA-dir_pol_PSvirus"/>
</dbReference>
<dbReference type="EMBL" id="MN556987">
    <property type="protein sequence ID" value="QHD64804.1"/>
    <property type="molecule type" value="Genomic_RNA"/>
</dbReference>
<keyword evidence="1" id="KW-0696">RNA-directed RNA polymerase</keyword>
<evidence type="ECO:0000256" key="3">
    <source>
        <dbReference type="ARBA" id="ARBA00022695"/>
    </source>
</evidence>
<keyword evidence="2" id="KW-0808">Transferase</keyword>
<reference evidence="7" key="1">
    <citation type="journal article" date="2020" name="Virus Evol.">
        <title>Analysis of the virome associated to grapevine downy mildew lesions reveals new mycovirus lineages.</title>
        <authorList>
            <person name="Chiapello M."/>
            <person name="Rodriguez-Romero J."/>
            <person name="Ayllon M.A."/>
            <person name="Turina M."/>
        </authorList>
    </citation>
    <scope>NUCLEOTIDE SEQUENCE</scope>
    <source>
        <strain evidence="7">DMG-B_DN51942</strain>
    </source>
</reference>
<dbReference type="PROSITE" id="PS50507">
    <property type="entry name" value="RDRP_SSRNA_POS"/>
    <property type="match status" value="1"/>
</dbReference>
<evidence type="ECO:0000313" key="7">
    <source>
        <dbReference type="EMBL" id="QHD64804.1"/>
    </source>
</evidence>
<dbReference type="InterPro" id="IPR043128">
    <property type="entry name" value="Rev_trsase/Diguanyl_cyclase"/>
</dbReference>
<dbReference type="GO" id="GO:0003723">
    <property type="term" value="F:RNA binding"/>
    <property type="evidence" value="ECO:0007669"/>
    <property type="project" value="InterPro"/>
</dbReference>
<dbReference type="GO" id="GO:0003968">
    <property type="term" value="F:RNA-directed RNA polymerase activity"/>
    <property type="evidence" value="ECO:0007669"/>
    <property type="project" value="UniProtKB-KW"/>
</dbReference>
<dbReference type="GO" id="GO:0039694">
    <property type="term" value="P:viral RNA genome replication"/>
    <property type="evidence" value="ECO:0007669"/>
    <property type="project" value="InterPro"/>
</dbReference>
<evidence type="ECO:0000256" key="2">
    <source>
        <dbReference type="ARBA" id="ARBA00022679"/>
    </source>
</evidence>
<feature type="domain" description="RdRp catalytic" evidence="6">
    <location>
        <begin position="274"/>
        <end position="404"/>
    </location>
</feature>
<evidence type="ECO:0000256" key="1">
    <source>
        <dbReference type="ARBA" id="ARBA00022484"/>
    </source>
</evidence>
<evidence type="ECO:0000259" key="6">
    <source>
        <dbReference type="PROSITE" id="PS50507"/>
    </source>
</evidence>
<accession>A0A6B9Q4M6</accession>
<dbReference type="SUPFAM" id="SSF56672">
    <property type="entry name" value="DNA/RNA polymerases"/>
    <property type="match status" value="1"/>
</dbReference>
<dbReference type="Gene3D" id="3.30.70.270">
    <property type="match status" value="1"/>
</dbReference>
<keyword evidence="3" id="KW-0548">Nucleotidyltransferase</keyword>
<sequence length="539" mass="62335">MEDFTLEPTQHYVLAKGSHLIDALHLRPAKTGSTTSEDVLSSNFMDPNLCEIAKYGGYATYSSNSNTDPYVRETLKLFSRDIYEEVRGFTRRPEGTPGMYKALAKFTGAKNTFSSLSPSQQAAMRRSIGKAKRAFKLPIKREPLDWHEVGQFLRRDTSAGSTFMGEKKGDVMEEIYHEARWLGHRMKQDGKDRFNPTKMRFPPCLAGQRGGMSERDDPKTRLVWIYPAEMLVVEGFYAPLMYRDFMSDPNSPMLNGKSAQRLYTEWCCKLREGETLYGLDFSSFDTKVPAWLIRVAFDILRQNINFETFDGKPVSKNDAQKWRNVWDGMVWYFINTPILMPDGRMFRKFRGVPSGSWWTQMIDSVVNHILVDYLADCQQVEIRNLRVLGDDSAFRANDQFDLEVAQHDCEPTGMILKPEKCDKTCDPCQFKLLGTRYRDGHVFRDTSEWFKLALYPESSVLSVDISITRLIGLWLGGAMADRVFCQFMELFQSSYPCPEEGWFSKDQKRWLEVIYSGKAPRGWTTKKSLFWRSIFYFYG</sequence>
<evidence type="ECO:0000256" key="4">
    <source>
        <dbReference type="ARBA" id="ARBA00022741"/>
    </source>
</evidence>
<dbReference type="GO" id="GO:0000166">
    <property type="term" value="F:nucleotide binding"/>
    <property type="evidence" value="ECO:0007669"/>
    <property type="project" value="UniProtKB-KW"/>
</dbReference>
<protein>
    <submittedName>
        <fullName evidence="7">RNA dependent RNA polymerase</fullName>
    </submittedName>
</protein>
<name>A0A6B9Q4M6_9VIRU</name>